<dbReference type="GO" id="GO:0003723">
    <property type="term" value="F:RNA binding"/>
    <property type="evidence" value="ECO:0007669"/>
    <property type="project" value="TreeGrafter"/>
</dbReference>
<evidence type="ECO:0000256" key="5">
    <source>
        <dbReference type="SAM" id="MobiDB-lite"/>
    </source>
</evidence>
<gene>
    <name evidence="8" type="ORF">FKW77_004553</name>
</gene>
<dbReference type="Gene3D" id="1.20.120.1080">
    <property type="match status" value="1"/>
</dbReference>
<dbReference type="Pfam" id="PF21010">
    <property type="entry name" value="HA2_C"/>
    <property type="match status" value="1"/>
</dbReference>
<dbReference type="AlphaFoldDB" id="A0A517LMQ7"/>
<dbReference type="InterPro" id="IPR027417">
    <property type="entry name" value="P-loop_NTPase"/>
</dbReference>
<dbReference type="Gene3D" id="3.40.50.300">
    <property type="entry name" value="P-loop containing nucleotide triphosphate hydrolases"/>
    <property type="match status" value="2"/>
</dbReference>
<dbReference type="InterPro" id="IPR048333">
    <property type="entry name" value="HA2_WH"/>
</dbReference>
<dbReference type="SUPFAM" id="SSF52540">
    <property type="entry name" value="P-loop containing nucleoside triphosphate hydrolases"/>
    <property type="match status" value="1"/>
</dbReference>
<evidence type="ECO:0000313" key="9">
    <source>
        <dbReference type="Proteomes" id="UP000316270"/>
    </source>
</evidence>
<keyword evidence="2" id="KW-0378">Hydrolase</keyword>
<feature type="domain" description="Helicase C-terminal" evidence="7">
    <location>
        <begin position="568"/>
        <end position="742"/>
    </location>
</feature>
<keyword evidence="1" id="KW-0547">Nucleotide-binding</keyword>
<accession>A0A517LMQ7</accession>
<feature type="compositionally biased region" description="Low complexity" evidence="5">
    <location>
        <begin position="1160"/>
        <end position="1172"/>
    </location>
</feature>
<proteinExistence type="predicted"/>
<dbReference type="STRING" id="50376.A0A517LMQ7"/>
<dbReference type="OrthoDB" id="5600252at2759"/>
<feature type="region of interest" description="Disordered" evidence="5">
    <location>
        <begin position="1159"/>
        <end position="1214"/>
    </location>
</feature>
<evidence type="ECO:0000313" key="8">
    <source>
        <dbReference type="EMBL" id="QDS76929.1"/>
    </source>
</evidence>
<feature type="domain" description="Helicase ATP-binding" evidence="6">
    <location>
        <begin position="292"/>
        <end position="467"/>
    </location>
</feature>
<dbReference type="PROSITE" id="PS51194">
    <property type="entry name" value="HELICASE_CTER"/>
    <property type="match status" value="1"/>
</dbReference>
<evidence type="ECO:0000259" key="6">
    <source>
        <dbReference type="PROSITE" id="PS51192"/>
    </source>
</evidence>
<evidence type="ECO:0000256" key="1">
    <source>
        <dbReference type="ARBA" id="ARBA00022741"/>
    </source>
</evidence>
<feature type="compositionally biased region" description="Basic and acidic residues" evidence="5">
    <location>
        <begin position="1135"/>
        <end position="1144"/>
    </location>
</feature>
<dbReference type="Pfam" id="PF00270">
    <property type="entry name" value="DEAD"/>
    <property type="match status" value="1"/>
</dbReference>
<dbReference type="CDD" id="cd17917">
    <property type="entry name" value="DEXHc_RHA-like"/>
    <property type="match status" value="1"/>
</dbReference>
<evidence type="ECO:0000256" key="3">
    <source>
        <dbReference type="ARBA" id="ARBA00022806"/>
    </source>
</evidence>
<dbReference type="FunFam" id="1.20.120.1080:FF:000002">
    <property type="entry name" value="Putative ATP-dependent RNA helicase DHX36"/>
    <property type="match status" value="1"/>
</dbReference>
<dbReference type="CDD" id="cd18791">
    <property type="entry name" value="SF2_C_RHA"/>
    <property type="match status" value="1"/>
</dbReference>
<sequence>MARISDQDLEANRTSQLDIYNYCARLGFLPIVNVVSAPKSSVIFTIELAERGIKASARHKKFLAAEVAACLDFKKQVEKLHANGSTEDLSIDDSAALTTTNAKDFVALYKTLHKDVTFAFQNRTSKAKGSLEAHVELDGDALGGEWCIRTALSKKNAEELAYTVAALKLAASDSSLMPQFRTALVEGMGSFLPPARTFHWNVSNRTIYKLESVLKNVQRMGLPRARAEHSVRKDVQAPAALRDAIGLPEYQMAAKNASLKQRLETYRTDPSLAEQRALRDSLPMSQNRDSVLQHINDNLYSVIVGATGSGKTTQVPQILLEDAIDNDTGAACNIVCTQPRRIAATSVASRVAAERGERLRSSVGYHVRFDPKLPQPGGSITYCTTGILLQRLQKFPDEVLDSLTHIIIDEVHERDILIDFLMVTLKKMIPVRRAAGKPVPKIVLMSATIDSKLFATYFQETTADGVIHNCPSLSIPGRTFPVKEKYFEDIVVDLQKTAAGDFKKIVGDDKDTADYMRWETTFNQASGVKERPDDSEAVIDWNKLATIDGQTIDEKQDSTVPISLVVATVAQIAKTTNEGAILVFLPGYDEIKKVKLALTETTPMGIDFLNESQYRLSTLHSSVPAAEQAAVFQSVPPGCRKIILSTNIAETSVTIPDIQHVVDTGKLREKRYDQVRGITKLQCTWISKSNAKQRAGRAGRVQNGNYYALYSRARYESFRAIGLPEMLRSDLQEVCLDIKAQAFVSPIREFLAASIEAPAPEAVNAAVVRLVEMQALTDDEEITPLGRLLASLPTHPALGKMIILGVIFRCLDPMVILGASMNERSIFVSPPDKKKEARRVQSQFIDPNAPTDHLAFITAFMQMRQILTTHNEWDMVNFGHRNFVHTGAFKTINSTTKQIEQVLEDAGLLERHVGSGFRAQIGSPELNTNSRNLNLIKALIVAGLHPNLALPAGSTFRTKREMHALIHPSSFNFTGYRGGERRNELVSFSSLVKSSDGNTTMLKDTTPVSTLSAILFGGRLVHKGREVTLDNWLTIFAHGGPYNSMDKVVTFRHVMDLLLGTAFADLAHLKQKKSEPEHSGLHQGETRDRLRNYHKYDKVRNVFADGLVEVLELDADDAAAAASASTERSFTSADRSSHGLKRGDSGINSGYRSLKFGLQESRGSESGSSSSSNTGFLKSRANHGDSPRDGETSGYGAQNRHTEQRKSSVFGDGISVTESMARVAASRARRGY</sequence>
<keyword evidence="4" id="KW-0067">ATP-binding</keyword>
<dbReference type="Pfam" id="PF07717">
    <property type="entry name" value="OB_NTP_bind"/>
    <property type="match status" value="1"/>
</dbReference>
<dbReference type="Pfam" id="PF04408">
    <property type="entry name" value="WHD_HA2"/>
    <property type="match status" value="1"/>
</dbReference>
<evidence type="ECO:0000259" key="7">
    <source>
        <dbReference type="PROSITE" id="PS51194"/>
    </source>
</evidence>
<dbReference type="PROSITE" id="PS51192">
    <property type="entry name" value="HELICASE_ATP_BIND_1"/>
    <property type="match status" value="1"/>
</dbReference>
<dbReference type="Proteomes" id="UP000316270">
    <property type="component" value="Chromosome 16"/>
</dbReference>
<feature type="compositionally biased region" description="Basic and acidic residues" evidence="5">
    <location>
        <begin position="1182"/>
        <end position="1191"/>
    </location>
</feature>
<dbReference type="SMART" id="SM00847">
    <property type="entry name" value="HA2"/>
    <property type="match status" value="1"/>
</dbReference>
<dbReference type="InterPro" id="IPR011545">
    <property type="entry name" value="DEAD/DEAH_box_helicase_dom"/>
</dbReference>
<dbReference type="PANTHER" id="PTHR18934">
    <property type="entry name" value="ATP-DEPENDENT RNA HELICASE"/>
    <property type="match status" value="1"/>
</dbReference>
<dbReference type="GO" id="GO:0016787">
    <property type="term" value="F:hydrolase activity"/>
    <property type="evidence" value="ECO:0007669"/>
    <property type="project" value="UniProtKB-KW"/>
</dbReference>
<reference evidence="8 9" key="1">
    <citation type="submission" date="2019-07" db="EMBL/GenBank/DDBJ databases">
        <title>Finished genome of Venturia effusa.</title>
        <authorList>
            <person name="Young C.A."/>
            <person name="Cox M.P."/>
            <person name="Ganley A.R.D."/>
            <person name="David W.J."/>
        </authorList>
    </citation>
    <scope>NUCLEOTIDE SEQUENCE [LARGE SCALE GENOMIC DNA]</scope>
    <source>
        <strain evidence="9">albino</strain>
    </source>
</reference>
<dbReference type="InterPro" id="IPR011709">
    <property type="entry name" value="DEAD-box_helicase_OB_fold"/>
</dbReference>
<keyword evidence="9" id="KW-1185">Reference proteome</keyword>
<dbReference type="SMART" id="SM00487">
    <property type="entry name" value="DEXDc"/>
    <property type="match status" value="1"/>
</dbReference>
<protein>
    <recommendedName>
        <fullName evidence="10">P-loop containing nucleoside triphosphate hydrolase protein</fullName>
    </recommendedName>
</protein>
<dbReference type="GO" id="GO:0004386">
    <property type="term" value="F:helicase activity"/>
    <property type="evidence" value="ECO:0007669"/>
    <property type="project" value="UniProtKB-KW"/>
</dbReference>
<dbReference type="InterPro" id="IPR001650">
    <property type="entry name" value="Helicase_C-like"/>
</dbReference>
<dbReference type="SMART" id="SM00490">
    <property type="entry name" value="HELICc"/>
    <property type="match status" value="1"/>
</dbReference>
<evidence type="ECO:0000256" key="4">
    <source>
        <dbReference type="ARBA" id="ARBA00022840"/>
    </source>
</evidence>
<dbReference type="InterPro" id="IPR007502">
    <property type="entry name" value="Helicase-assoc_dom"/>
</dbReference>
<dbReference type="Pfam" id="PF00271">
    <property type="entry name" value="Helicase_C"/>
    <property type="match status" value="1"/>
</dbReference>
<evidence type="ECO:0008006" key="10">
    <source>
        <dbReference type="Google" id="ProtNLM"/>
    </source>
</evidence>
<organism evidence="8 9">
    <name type="scientific">Venturia effusa</name>
    <dbReference type="NCBI Taxonomy" id="50376"/>
    <lineage>
        <taxon>Eukaryota</taxon>
        <taxon>Fungi</taxon>
        <taxon>Dikarya</taxon>
        <taxon>Ascomycota</taxon>
        <taxon>Pezizomycotina</taxon>
        <taxon>Dothideomycetes</taxon>
        <taxon>Pleosporomycetidae</taxon>
        <taxon>Venturiales</taxon>
        <taxon>Venturiaceae</taxon>
        <taxon>Venturia</taxon>
    </lineage>
</organism>
<feature type="region of interest" description="Disordered" evidence="5">
    <location>
        <begin position="1122"/>
        <end position="1146"/>
    </location>
</feature>
<dbReference type="InterPro" id="IPR014001">
    <property type="entry name" value="Helicase_ATP-bd"/>
</dbReference>
<dbReference type="GO" id="GO:0005524">
    <property type="term" value="F:ATP binding"/>
    <property type="evidence" value="ECO:0007669"/>
    <property type="project" value="UniProtKB-KW"/>
</dbReference>
<keyword evidence="3" id="KW-0347">Helicase</keyword>
<dbReference type="PANTHER" id="PTHR18934:SF203">
    <property type="entry name" value="ATP-DEPENDENT RNA HELICASE A"/>
    <property type="match status" value="1"/>
</dbReference>
<dbReference type="EMBL" id="CP042200">
    <property type="protein sequence ID" value="QDS76929.1"/>
    <property type="molecule type" value="Genomic_DNA"/>
</dbReference>
<name>A0A517LMQ7_9PEZI</name>
<evidence type="ECO:0000256" key="2">
    <source>
        <dbReference type="ARBA" id="ARBA00022801"/>
    </source>
</evidence>